<dbReference type="CDD" id="cd00340">
    <property type="entry name" value="GSH_Peroxidase"/>
    <property type="match status" value="1"/>
</dbReference>
<sequence>MKEAIGRLRIGYSTASPTAPTQNWPFQAPAGSKVWLANKGKPPSRGPGRDSSKRCCGFSTGGAGVDCSSNGGATWWHETSSKARYLLNRELHYAPAAQPDSTQPPSQTHSSPSKMEALGCYPTKPSNPRARMVRVLLSMTVCMGCLLMLHSFLKISKSRKPQDFYSFEVKDAKGRSVSLEKYRGKASLVVNVASHSEHTEKNYRSLQELHRELGTSHFNVLAFPCGQFGDTEMGASRDIEAYAKNTYGVTFTIFSKVKIMGSEAEPAFKFITDSVKKVPKWNFWKFLVNPEGQVVRYWKAEEPAESVRKEAMTMVRQIILKKRTEL</sequence>
<evidence type="ECO:0000256" key="6">
    <source>
        <dbReference type="ARBA" id="ARBA00022989"/>
    </source>
</evidence>
<evidence type="ECO:0000256" key="4">
    <source>
        <dbReference type="ARBA" id="ARBA00022559"/>
    </source>
</evidence>
<proteinExistence type="inferred from homology"/>
<keyword evidence="7 9" id="KW-0560">Oxidoreductase</keyword>
<keyword evidence="4 9" id="KW-0575">Peroxidase</keyword>
<keyword evidence="6" id="KW-1133">Transmembrane helix</keyword>
<dbReference type="InterPro" id="IPR013376">
    <property type="entry name" value="Glut_perox_Gpx7"/>
</dbReference>
<dbReference type="NCBIfam" id="TIGR02540">
    <property type="entry name" value="gpx7"/>
    <property type="match status" value="1"/>
</dbReference>
<dbReference type="FunFam" id="3.40.30.10:FF:000049">
    <property type="entry name" value="Glutathione peroxidase"/>
    <property type="match status" value="1"/>
</dbReference>
<keyword evidence="5" id="KW-0812">Transmembrane</keyword>
<evidence type="ECO:0000313" key="12">
    <source>
        <dbReference type="Proteomes" id="UP001356427"/>
    </source>
</evidence>
<evidence type="ECO:0000313" key="11">
    <source>
        <dbReference type="EMBL" id="KAK6305945.1"/>
    </source>
</evidence>
<feature type="compositionally biased region" description="Low complexity" evidence="10">
    <location>
        <begin position="96"/>
        <end position="113"/>
    </location>
</feature>
<dbReference type="GO" id="GO:0004602">
    <property type="term" value="F:glutathione peroxidase activity"/>
    <property type="evidence" value="ECO:0007669"/>
    <property type="project" value="UniProtKB-EC"/>
</dbReference>
<gene>
    <name evidence="11" type="ORF">J4Q44_G00228700</name>
</gene>
<comment type="caution">
    <text evidence="11">The sequence shown here is derived from an EMBL/GenBank/DDBJ whole genome shotgun (WGS) entry which is preliminary data.</text>
</comment>
<evidence type="ECO:0000256" key="5">
    <source>
        <dbReference type="ARBA" id="ARBA00022692"/>
    </source>
</evidence>
<dbReference type="PANTHER" id="PTHR11592:SF7">
    <property type="entry name" value="GLUTATHIONE PEROXIDASE 8-RELATED"/>
    <property type="match status" value="1"/>
</dbReference>
<organism evidence="11 12">
    <name type="scientific">Coregonus suidteri</name>
    <dbReference type="NCBI Taxonomy" id="861788"/>
    <lineage>
        <taxon>Eukaryota</taxon>
        <taxon>Metazoa</taxon>
        <taxon>Chordata</taxon>
        <taxon>Craniata</taxon>
        <taxon>Vertebrata</taxon>
        <taxon>Euteleostomi</taxon>
        <taxon>Actinopterygii</taxon>
        <taxon>Neopterygii</taxon>
        <taxon>Teleostei</taxon>
        <taxon>Protacanthopterygii</taxon>
        <taxon>Salmoniformes</taxon>
        <taxon>Salmonidae</taxon>
        <taxon>Coregoninae</taxon>
        <taxon>Coregonus</taxon>
    </lineage>
</organism>
<evidence type="ECO:0000256" key="1">
    <source>
        <dbReference type="ARBA" id="ARBA00000217"/>
    </source>
</evidence>
<feature type="region of interest" description="Disordered" evidence="10">
    <location>
        <begin position="96"/>
        <end position="123"/>
    </location>
</feature>
<keyword evidence="12" id="KW-1185">Reference proteome</keyword>
<evidence type="ECO:0000256" key="8">
    <source>
        <dbReference type="ARBA" id="ARBA00023136"/>
    </source>
</evidence>
<dbReference type="PROSITE" id="PS51355">
    <property type="entry name" value="GLUTATHIONE_PEROXID_3"/>
    <property type="match status" value="1"/>
</dbReference>
<evidence type="ECO:0000256" key="10">
    <source>
        <dbReference type="SAM" id="MobiDB-lite"/>
    </source>
</evidence>
<dbReference type="Proteomes" id="UP001356427">
    <property type="component" value="Unassembled WGS sequence"/>
</dbReference>
<evidence type="ECO:0000256" key="2">
    <source>
        <dbReference type="ARBA" id="ARBA00004167"/>
    </source>
</evidence>
<dbReference type="PRINTS" id="PR01011">
    <property type="entry name" value="GLUTPROXDASE"/>
</dbReference>
<dbReference type="GO" id="GO:0005788">
    <property type="term" value="C:endoplasmic reticulum lumen"/>
    <property type="evidence" value="ECO:0007669"/>
    <property type="project" value="UniProtKB-ARBA"/>
</dbReference>
<dbReference type="Pfam" id="PF00255">
    <property type="entry name" value="GSHPx"/>
    <property type="match status" value="1"/>
</dbReference>
<dbReference type="SUPFAM" id="SSF52833">
    <property type="entry name" value="Thioredoxin-like"/>
    <property type="match status" value="1"/>
</dbReference>
<dbReference type="PROSITE" id="PS00763">
    <property type="entry name" value="GLUTATHIONE_PEROXID_2"/>
    <property type="match status" value="1"/>
</dbReference>
<evidence type="ECO:0000256" key="9">
    <source>
        <dbReference type="RuleBase" id="RU000499"/>
    </source>
</evidence>
<dbReference type="PANTHER" id="PTHR11592">
    <property type="entry name" value="GLUTATHIONE PEROXIDASE"/>
    <property type="match status" value="1"/>
</dbReference>
<dbReference type="AlphaFoldDB" id="A0AAN8QJT2"/>
<name>A0AAN8QJT2_9TELE</name>
<dbReference type="Gene3D" id="3.40.30.10">
    <property type="entry name" value="Glutaredoxin"/>
    <property type="match status" value="1"/>
</dbReference>
<evidence type="ECO:0000256" key="3">
    <source>
        <dbReference type="ARBA" id="ARBA00006926"/>
    </source>
</evidence>
<dbReference type="InterPro" id="IPR036249">
    <property type="entry name" value="Thioredoxin-like_sf"/>
</dbReference>
<dbReference type="GO" id="GO:0016020">
    <property type="term" value="C:membrane"/>
    <property type="evidence" value="ECO:0007669"/>
    <property type="project" value="UniProtKB-SubCell"/>
</dbReference>
<comment type="catalytic activity">
    <reaction evidence="1">
        <text>2 glutathione + H2O2 = glutathione disulfide + 2 H2O</text>
        <dbReference type="Rhea" id="RHEA:16833"/>
        <dbReference type="ChEBI" id="CHEBI:15377"/>
        <dbReference type="ChEBI" id="CHEBI:16240"/>
        <dbReference type="ChEBI" id="CHEBI:57925"/>
        <dbReference type="ChEBI" id="CHEBI:58297"/>
        <dbReference type="EC" id="1.11.1.9"/>
    </reaction>
</comment>
<keyword evidence="8" id="KW-0472">Membrane</keyword>
<comment type="subcellular location">
    <subcellularLocation>
        <location evidence="2">Membrane</location>
        <topology evidence="2">Single-pass membrane protein</topology>
    </subcellularLocation>
</comment>
<accession>A0AAN8QJT2</accession>
<reference evidence="11 12" key="1">
    <citation type="submission" date="2021-04" db="EMBL/GenBank/DDBJ databases">
        <authorList>
            <person name="De Guttry C."/>
            <person name="Zahm M."/>
            <person name="Klopp C."/>
            <person name="Cabau C."/>
            <person name="Louis A."/>
            <person name="Berthelot C."/>
            <person name="Parey E."/>
            <person name="Roest Crollius H."/>
            <person name="Montfort J."/>
            <person name="Robinson-Rechavi M."/>
            <person name="Bucao C."/>
            <person name="Bouchez O."/>
            <person name="Gislard M."/>
            <person name="Lluch J."/>
            <person name="Milhes M."/>
            <person name="Lampietro C."/>
            <person name="Lopez Roques C."/>
            <person name="Donnadieu C."/>
            <person name="Braasch I."/>
            <person name="Desvignes T."/>
            <person name="Postlethwait J."/>
            <person name="Bobe J."/>
            <person name="Wedekind C."/>
            <person name="Guiguen Y."/>
        </authorList>
    </citation>
    <scope>NUCLEOTIDE SEQUENCE [LARGE SCALE GENOMIC DNA]</scope>
    <source>
        <strain evidence="11">Cs_M1</strain>
        <tissue evidence="11">Blood</tissue>
    </source>
</reference>
<dbReference type="EMBL" id="JAGTTL010000021">
    <property type="protein sequence ID" value="KAK6305945.1"/>
    <property type="molecule type" value="Genomic_DNA"/>
</dbReference>
<dbReference type="GO" id="GO:0033554">
    <property type="term" value="P:cellular response to stress"/>
    <property type="evidence" value="ECO:0007669"/>
    <property type="project" value="UniProtKB-ARBA"/>
</dbReference>
<dbReference type="InterPro" id="IPR029760">
    <property type="entry name" value="GPX_CS"/>
</dbReference>
<dbReference type="InterPro" id="IPR000889">
    <property type="entry name" value="Glutathione_peroxidase"/>
</dbReference>
<comment type="similarity">
    <text evidence="3 9">Belongs to the glutathione peroxidase family.</text>
</comment>
<dbReference type="GO" id="GO:0006979">
    <property type="term" value="P:response to oxidative stress"/>
    <property type="evidence" value="ECO:0007669"/>
    <property type="project" value="InterPro"/>
</dbReference>
<protein>
    <recommendedName>
        <fullName evidence="9">Glutathione peroxidase</fullName>
    </recommendedName>
</protein>
<evidence type="ECO:0000256" key="7">
    <source>
        <dbReference type="ARBA" id="ARBA00023002"/>
    </source>
</evidence>